<dbReference type="Pfam" id="PF12146">
    <property type="entry name" value="Hydrolase_4"/>
    <property type="match status" value="1"/>
</dbReference>
<dbReference type="Proteomes" id="UP000215145">
    <property type="component" value="Unassembled WGS sequence"/>
</dbReference>
<dbReference type="PANTHER" id="PTHR11614">
    <property type="entry name" value="PHOSPHOLIPASE-RELATED"/>
    <property type="match status" value="1"/>
</dbReference>
<proteinExistence type="predicted"/>
<evidence type="ECO:0000313" key="3">
    <source>
        <dbReference type="Proteomes" id="UP000215145"/>
    </source>
</evidence>
<dbReference type="AlphaFoldDB" id="A0A229NUQ4"/>
<evidence type="ECO:0000313" key="2">
    <source>
        <dbReference type="EMBL" id="OXM13621.1"/>
    </source>
</evidence>
<dbReference type="InterPro" id="IPR022742">
    <property type="entry name" value="Hydrolase_4"/>
</dbReference>
<accession>A0A229NUQ4</accession>
<dbReference type="OrthoDB" id="9806902at2"/>
<evidence type="ECO:0000259" key="1">
    <source>
        <dbReference type="Pfam" id="PF12146"/>
    </source>
</evidence>
<feature type="domain" description="Serine aminopeptidase S33" evidence="1">
    <location>
        <begin position="30"/>
        <end position="264"/>
    </location>
</feature>
<gene>
    <name evidence="2" type="ORF">CGZ75_21600</name>
</gene>
<protein>
    <submittedName>
        <fullName evidence="2">Lysophospholipase</fullName>
    </submittedName>
</protein>
<dbReference type="EMBL" id="NMUQ01000003">
    <property type="protein sequence ID" value="OXM13621.1"/>
    <property type="molecule type" value="Genomic_DNA"/>
</dbReference>
<comment type="caution">
    <text evidence="2">The sequence shown here is derived from an EMBL/GenBank/DDBJ whole genome shotgun (WGS) entry which is preliminary data.</text>
</comment>
<dbReference type="InterPro" id="IPR000073">
    <property type="entry name" value="AB_hydrolase_1"/>
</dbReference>
<organism evidence="2 3">
    <name type="scientific">Paenibacillus herberti</name>
    <dbReference type="NCBI Taxonomy" id="1619309"/>
    <lineage>
        <taxon>Bacteria</taxon>
        <taxon>Bacillati</taxon>
        <taxon>Bacillota</taxon>
        <taxon>Bacilli</taxon>
        <taxon>Bacillales</taxon>
        <taxon>Paenibacillaceae</taxon>
        <taxon>Paenibacillus</taxon>
    </lineage>
</organism>
<name>A0A229NUQ4_9BACL</name>
<dbReference type="PRINTS" id="PR00111">
    <property type="entry name" value="ABHYDROLASE"/>
</dbReference>
<keyword evidence="3" id="KW-1185">Reference proteome</keyword>
<dbReference type="InterPro" id="IPR051044">
    <property type="entry name" value="MAG_DAG_Lipase"/>
</dbReference>
<reference evidence="2 3" key="1">
    <citation type="submission" date="2017-07" db="EMBL/GenBank/DDBJ databases">
        <title>Paenibacillus herberti R33 genome sequencing and assembly.</title>
        <authorList>
            <person name="Su W."/>
        </authorList>
    </citation>
    <scope>NUCLEOTIDE SEQUENCE [LARGE SCALE GENOMIC DNA]</scope>
    <source>
        <strain evidence="2 3">R33</strain>
    </source>
</reference>
<dbReference type="SUPFAM" id="SSF53474">
    <property type="entry name" value="alpha/beta-Hydrolases"/>
    <property type="match status" value="1"/>
</dbReference>
<sequence length="290" mass="32251">MRMREWILKTGDDKELYAREWQPKSHSAEKATAVVCFVHGMGEHSGRYDDLAEALSEVGIASLAYDQRGHGRSPGRRGHADSMEQLSGDVEMLIGEAEARFPGVPLFLYGHSMGGAVALHTALTRNLPLRGLILSSPWLRLESPPSRVAEAAIGVLSKLWPSLSQPTRIKEAELYRPGKHVVADSPMDDDCHTRITAAMYQAVSEAGRWSLEHGDELKLPTLLLHGTSDRITSFEASKELASRIGSHCNFQPFDGGFHELHHDLEREQLILNLNKWIYTNLDCQKSPPVL</sequence>
<dbReference type="InterPro" id="IPR029058">
    <property type="entry name" value="AB_hydrolase_fold"/>
</dbReference>
<dbReference type="Gene3D" id="3.40.50.1820">
    <property type="entry name" value="alpha/beta hydrolase"/>
    <property type="match status" value="1"/>
</dbReference>